<evidence type="ECO:0000256" key="1">
    <source>
        <dbReference type="ARBA" id="ARBA00004123"/>
    </source>
</evidence>
<keyword evidence="4" id="KW-0805">Transcription regulation</keyword>
<protein>
    <submittedName>
        <fullName evidence="11">Transcription factor bHLH112-like</fullName>
    </submittedName>
</protein>
<evidence type="ECO:0000256" key="8">
    <source>
        <dbReference type="SAM" id="MobiDB-lite"/>
    </source>
</evidence>
<keyword evidence="10" id="KW-1185">Reference proteome</keyword>
<keyword evidence="7" id="KW-0539">Nucleus</keyword>
<dbReference type="RefSeq" id="XP_026666063.1">
    <property type="nucleotide sequence ID" value="XM_026810262.2"/>
</dbReference>
<keyword evidence="6" id="KW-0804">Transcription</keyword>
<evidence type="ECO:0000256" key="5">
    <source>
        <dbReference type="ARBA" id="ARBA00023125"/>
    </source>
</evidence>
<evidence type="ECO:0000313" key="10">
    <source>
        <dbReference type="Proteomes" id="UP000228380"/>
    </source>
</evidence>
<dbReference type="PROSITE" id="PS50888">
    <property type="entry name" value="BHLH"/>
    <property type="match status" value="1"/>
</dbReference>
<dbReference type="Proteomes" id="UP000228380">
    <property type="component" value="Unplaced"/>
</dbReference>
<dbReference type="InterPro" id="IPR045239">
    <property type="entry name" value="bHLH95_bHLH"/>
</dbReference>
<evidence type="ECO:0000256" key="3">
    <source>
        <dbReference type="ARBA" id="ARBA00011738"/>
    </source>
</evidence>
<feature type="region of interest" description="Disordered" evidence="8">
    <location>
        <begin position="303"/>
        <end position="334"/>
    </location>
</feature>
<dbReference type="GO" id="GO:0046983">
    <property type="term" value="F:protein dimerization activity"/>
    <property type="evidence" value="ECO:0007669"/>
    <property type="project" value="InterPro"/>
</dbReference>
<feature type="compositionally biased region" description="Polar residues" evidence="8">
    <location>
        <begin position="303"/>
        <end position="314"/>
    </location>
</feature>
<dbReference type="GO" id="GO:0005634">
    <property type="term" value="C:nucleus"/>
    <property type="evidence" value="ECO:0007669"/>
    <property type="project" value="UniProtKB-SubCell"/>
</dbReference>
<comment type="subcellular location">
    <subcellularLocation>
        <location evidence="1">Nucleus</location>
    </subcellularLocation>
</comment>
<organism evidence="10 11">
    <name type="scientific">Phoenix dactylifera</name>
    <name type="common">Date palm</name>
    <dbReference type="NCBI Taxonomy" id="42345"/>
    <lineage>
        <taxon>Eukaryota</taxon>
        <taxon>Viridiplantae</taxon>
        <taxon>Streptophyta</taxon>
        <taxon>Embryophyta</taxon>
        <taxon>Tracheophyta</taxon>
        <taxon>Spermatophyta</taxon>
        <taxon>Magnoliopsida</taxon>
        <taxon>Liliopsida</taxon>
        <taxon>Arecaceae</taxon>
        <taxon>Coryphoideae</taxon>
        <taxon>Phoeniceae</taxon>
        <taxon>Phoenix</taxon>
    </lineage>
</organism>
<dbReference type="SUPFAM" id="SSF47459">
    <property type="entry name" value="HLH, helix-loop-helix DNA-binding domain"/>
    <property type="match status" value="1"/>
</dbReference>
<dbReference type="FunFam" id="4.10.280.10:FF:000032">
    <property type="entry name" value="Transcription factor bHLH123 family"/>
    <property type="match status" value="1"/>
</dbReference>
<dbReference type="GO" id="GO:0000978">
    <property type="term" value="F:RNA polymerase II cis-regulatory region sequence-specific DNA binding"/>
    <property type="evidence" value="ECO:0007669"/>
    <property type="project" value="TreeGrafter"/>
</dbReference>
<dbReference type="OrthoDB" id="673975at2759"/>
<feature type="region of interest" description="Disordered" evidence="8">
    <location>
        <begin position="57"/>
        <end position="83"/>
    </location>
</feature>
<gene>
    <name evidence="11" type="primary">LOC103721715</name>
</gene>
<evidence type="ECO:0000313" key="11">
    <source>
        <dbReference type="RefSeq" id="XP_026666063.1"/>
    </source>
</evidence>
<feature type="domain" description="BHLH" evidence="9">
    <location>
        <begin position="328"/>
        <end position="377"/>
    </location>
</feature>
<dbReference type="InterPro" id="IPR011598">
    <property type="entry name" value="bHLH_dom"/>
</dbReference>
<evidence type="ECO:0000259" key="9">
    <source>
        <dbReference type="PROSITE" id="PS50888"/>
    </source>
</evidence>
<reference evidence="11" key="1">
    <citation type="submission" date="2025-08" db="UniProtKB">
        <authorList>
            <consortium name="RefSeq"/>
        </authorList>
    </citation>
    <scope>IDENTIFICATION</scope>
    <source>
        <tissue evidence="11">Young leaves</tissue>
    </source>
</reference>
<dbReference type="GeneID" id="103721715"/>
<comment type="subunit">
    <text evidence="3">Homodimer.</text>
</comment>
<keyword evidence="5" id="KW-0238">DNA-binding</keyword>
<dbReference type="PANTHER" id="PTHR16223:SF185">
    <property type="entry name" value="OS04G0631600 PROTEIN"/>
    <property type="match status" value="1"/>
</dbReference>
<name>A0A8B8JCG9_PHODC</name>
<dbReference type="GO" id="GO:0000981">
    <property type="term" value="F:DNA-binding transcription factor activity, RNA polymerase II-specific"/>
    <property type="evidence" value="ECO:0007669"/>
    <property type="project" value="TreeGrafter"/>
</dbReference>
<evidence type="ECO:0000256" key="4">
    <source>
        <dbReference type="ARBA" id="ARBA00023015"/>
    </source>
</evidence>
<comment type="similarity">
    <text evidence="2">Belongs to the bHLH protein family.</text>
</comment>
<evidence type="ECO:0000256" key="7">
    <source>
        <dbReference type="ARBA" id="ARBA00023242"/>
    </source>
</evidence>
<dbReference type="KEGG" id="pda:103721715"/>
<evidence type="ECO:0000256" key="6">
    <source>
        <dbReference type="ARBA" id="ARBA00023163"/>
    </source>
</evidence>
<proteinExistence type="inferred from homology"/>
<evidence type="ECO:0000256" key="2">
    <source>
        <dbReference type="ARBA" id="ARBA00005510"/>
    </source>
</evidence>
<sequence>MAEEFQRGICSSSSWWSTARTSSFDGPMLSTSVSCSTELTGIGGSVNWAVPADMVEVKSRSSDESPGSVSNSSITFQDTHKPQASDQLVADPIMDSTLQIPGFGLSSPSINWHQPLFTTSGRSETNLHALLQEGMNSRPNLQQEPAIESNQTHMNVESSSFNLLKDLNQGLMQDKHHYSSSINSYPLFPASFGLPPTLLQGLLGPGMKPQQPFNNQQMDSPMSYQGGLNESLQSQVAKLPQFNMALPMKQQLHFANNTPFWNPSATATTETTSNLYSSTPTQIAPHAFKGKTNCSKLLVKSNSEGVGDSSSNAMKKSGNEPAFKKPRIETPSPLPTFKVRKEKLGDRVTALQQLVSPFGKTDTASVLHEAIDYIKFLHEQVGVLSAPYLKNGHQIQHSQNLDKTRDGEGSKLDLKSRGLCLVPLSSTFAVASETPVDFWTPTFGGTYR</sequence>
<dbReference type="InterPro" id="IPR045843">
    <property type="entry name" value="IND-like"/>
</dbReference>
<dbReference type="Gene3D" id="4.10.280.10">
    <property type="entry name" value="Helix-loop-helix DNA-binding domain"/>
    <property type="match status" value="1"/>
</dbReference>
<dbReference type="AlphaFoldDB" id="A0A8B8JCG9"/>
<feature type="compositionally biased region" description="Polar residues" evidence="8">
    <location>
        <begin position="64"/>
        <end position="77"/>
    </location>
</feature>
<dbReference type="CDD" id="cd11393">
    <property type="entry name" value="bHLH_AtbHLH_like"/>
    <property type="match status" value="1"/>
</dbReference>
<accession>A0A8B8JCG9</accession>
<dbReference type="InterPro" id="IPR036638">
    <property type="entry name" value="HLH_DNA-bd_sf"/>
</dbReference>
<dbReference type="PANTHER" id="PTHR16223">
    <property type="entry name" value="TRANSCRIPTION FACTOR BHLH83-RELATED"/>
    <property type="match status" value="1"/>
</dbReference>